<proteinExistence type="predicted"/>
<sequence length="69" mass="7930">NTKEIQKIKPASYDGASRAWLCFSRVIMCINLVVVTIVCSSLLWFLSLLLHIYLGCERERVHCFSLLQV</sequence>
<keyword evidence="3" id="KW-1185">Reference proteome</keyword>
<organism evidence="2 3">
    <name type="scientific">Vigna angularis var. angularis</name>
    <dbReference type="NCBI Taxonomy" id="157739"/>
    <lineage>
        <taxon>Eukaryota</taxon>
        <taxon>Viridiplantae</taxon>
        <taxon>Streptophyta</taxon>
        <taxon>Embryophyta</taxon>
        <taxon>Tracheophyta</taxon>
        <taxon>Spermatophyta</taxon>
        <taxon>Magnoliopsida</taxon>
        <taxon>eudicotyledons</taxon>
        <taxon>Gunneridae</taxon>
        <taxon>Pentapetalae</taxon>
        <taxon>rosids</taxon>
        <taxon>fabids</taxon>
        <taxon>Fabales</taxon>
        <taxon>Fabaceae</taxon>
        <taxon>Papilionoideae</taxon>
        <taxon>50 kb inversion clade</taxon>
        <taxon>NPAAA clade</taxon>
        <taxon>indigoferoid/millettioid clade</taxon>
        <taxon>Phaseoleae</taxon>
        <taxon>Vigna</taxon>
    </lineage>
</organism>
<keyword evidence="1" id="KW-1133">Transmembrane helix</keyword>
<keyword evidence="1" id="KW-0472">Membrane</keyword>
<reference evidence="2 3" key="1">
    <citation type="journal article" date="2015" name="Sci. Rep.">
        <title>The power of single molecule real-time sequencing technology in the de novo assembly of a eukaryotic genome.</title>
        <authorList>
            <person name="Sakai H."/>
            <person name="Naito K."/>
            <person name="Ogiso-Tanaka E."/>
            <person name="Takahashi Y."/>
            <person name="Iseki K."/>
            <person name="Muto C."/>
            <person name="Satou K."/>
            <person name="Teruya K."/>
            <person name="Shiroma A."/>
            <person name="Shimoji M."/>
            <person name="Hirano T."/>
            <person name="Itoh T."/>
            <person name="Kaga A."/>
            <person name="Tomooka N."/>
        </authorList>
    </citation>
    <scope>NUCLEOTIDE SEQUENCE [LARGE SCALE GENOMIC DNA]</scope>
    <source>
        <strain evidence="3">cv. Shumari</strain>
    </source>
</reference>
<feature type="non-terminal residue" evidence="2">
    <location>
        <position position="1"/>
    </location>
</feature>
<evidence type="ECO:0000256" key="1">
    <source>
        <dbReference type="SAM" id="Phobius"/>
    </source>
</evidence>
<protein>
    <submittedName>
        <fullName evidence="2">Uncharacterized protein</fullName>
    </submittedName>
</protein>
<keyword evidence="1" id="KW-0812">Transmembrane</keyword>
<evidence type="ECO:0000313" key="3">
    <source>
        <dbReference type="Proteomes" id="UP000291084"/>
    </source>
</evidence>
<dbReference type="Proteomes" id="UP000291084">
    <property type="component" value="Chromosome 1"/>
</dbReference>
<accession>A0A0S3QXJ5</accession>
<feature type="transmembrane region" description="Helical" evidence="1">
    <location>
        <begin position="26"/>
        <end position="54"/>
    </location>
</feature>
<name>A0A0S3QXJ5_PHAAN</name>
<evidence type="ECO:0000313" key="2">
    <source>
        <dbReference type="EMBL" id="BAT73072.1"/>
    </source>
</evidence>
<dbReference type="AlphaFoldDB" id="A0A0S3QXJ5"/>
<gene>
    <name evidence="2" type="primary">Vigan.01G053000</name>
    <name evidence="2" type="ORF">VIGAN_01053000</name>
</gene>
<dbReference type="EMBL" id="AP015034">
    <property type="protein sequence ID" value="BAT73072.1"/>
    <property type="molecule type" value="Genomic_DNA"/>
</dbReference>